<feature type="region of interest" description="Disordered" evidence="6">
    <location>
        <begin position="212"/>
        <end position="235"/>
    </location>
</feature>
<organism evidence="8 9">
    <name type="scientific">Ameiurus melas</name>
    <name type="common">Black bullhead</name>
    <name type="synonym">Silurus melas</name>
    <dbReference type="NCBI Taxonomy" id="219545"/>
    <lineage>
        <taxon>Eukaryota</taxon>
        <taxon>Metazoa</taxon>
        <taxon>Chordata</taxon>
        <taxon>Craniata</taxon>
        <taxon>Vertebrata</taxon>
        <taxon>Euteleostomi</taxon>
        <taxon>Actinopterygii</taxon>
        <taxon>Neopterygii</taxon>
        <taxon>Teleostei</taxon>
        <taxon>Ostariophysi</taxon>
        <taxon>Siluriformes</taxon>
        <taxon>Ictaluridae</taxon>
        <taxon>Ameiurus</taxon>
    </lineage>
</organism>
<evidence type="ECO:0000256" key="2">
    <source>
        <dbReference type="ARBA" id="ARBA00006719"/>
    </source>
</evidence>
<dbReference type="GO" id="GO:0005179">
    <property type="term" value="F:hormone activity"/>
    <property type="evidence" value="ECO:0007669"/>
    <property type="project" value="UniProtKB-KW"/>
</dbReference>
<evidence type="ECO:0008006" key="10">
    <source>
        <dbReference type="Google" id="ProtNLM"/>
    </source>
</evidence>
<name>A0A7J5ZZ65_AMEME</name>
<evidence type="ECO:0000256" key="7">
    <source>
        <dbReference type="SAM" id="SignalP"/>
    </source>
</evidence>
<dbReference type="AlphaFoldDB" id="A0A7J5ZZ65"/>
<keyword evidence="9" id="KW-1185">Reference proteome</keyword>
<comment type="similarity">
    <text evidence="2">Belongs to the urotensin-2 family.</text>
</comment>
<keyword evidence="3" id="KW-0964">Secreted</keyword>
<evidence type="ECO:0000313" key="9">
    <source>
        <dbReference type="Proteomes" id="UP000593565"/>
    </source>
</evidence>
<dbReference type="GO" id="GO:0008217">
    <property type="term" value="P:regulation of blood pressure"/>
    <property type="evidence" value="ECO:0007669"/>
    <property type="project" value="InterPro"/>
</dbReference>
<feature type="region of interest" description="Disordered" evidence="6">
    <location>
        <begin position="162"/>
        <end position="184"/>
    </location>
</feature>
<feature type="signal peptide" evidence="7">
    <location>
        <begin position="1"/>
        <end position="24"/>
    </location>
</feature>
<dbReference type="GO" id="GO:0097746">
    <property type="term" value="P:blood vessel diameter maintenance"/>
    <property type="evidence" value="ECO:0007669"/>
    <property type="project" value="InterPro"/>
</dbReference>
<reference evidence="8 9" key="1">
    <citation type="submission" date="2020-02" db="EMBL/GenBank/DDBJ databases">
        <title>A chromosome-scale genome assembly of the black bullhead catfish (Ameiurus melas).</title>
        <authorList>
            <person name="Wen M."/>
            <person name="Zham M."/>
            <person name="Cabau C."/>
            <person name="Klopp C."/>
            <person name="Donnadieu C."/>
            <person name="Roques C."/>
            <person name="Bouchez O."/>
            <person name="Lampietro C."/>
            <person name="Jouanno E."/>
            <person name="Herpin A."/>
            <person name="Louis A."/>
            <person name="Berthelot C."/>
            <person name="Parey E."/>
            <person name="Roest-Crollius H."/>
            <person name="Braasch I."/>
            <person name="Postlethwait J."/>
            <person name="Robinson-Rechavi M."/>
            <person name="Echchiki A."/>
            <person name="Begum T."/>
            <person name="Montfort J."/>
            <person name="Schartl M."/>
            <person name="Bobe J."/>
            <person name="Guiguen Y."/>
        </authorList>
    </citation>
    <scope>NUCLEOTIDE SEQUENCE [LARGE SCALE GENOMIC DNA]</scope>
    <source>
        <strain evidence="8">M_S1</strain>
        <tissue evidence="8">Blood</tissue>
    </source>
</reference>
<dbReference type="EMBL" id="JAAGNN010000021">
    <property type="protein sequence ID" value="KAF4074997.1"/>
    <property type="molecule type" value="Genomic_DNA"/>
</dbReference>
<sequence length="290" mass="31576">MQNGCMLKLMSIVALLILTPALDAAPIASEVPDLQQASLKGDKKPWTSGPDIHDIATYFDRQEMTVPVRPSGSLDKATSSPHYLDKILATTNSQGKTLKIAPVPVDSDGLENIVAATNTLDNQLNLGSVMDDPEIDERSPMEEGSVHKPLKLIPLTANSNKHSKTLSETNSAKINSASSTPDRRETIRRMLSALEELHRSLNSTLNSRLTIIKRGNSNSRNPGKKNKMLTEGNMKSTTVSSVVSKGASPRASTDQVDPKLLNGKAFKKSLPSTPKKTNKRVCFWKYCSQN</sequence>
<gene>
    <name evidence="8" type="ORF">AMELA_G00229680</name>
</gene>
<dbReference type="Proteomes" id="UP000593565">
    <property type="component" value="Unassembled WGS sequence"/>
</dbReference>
<evidence type="ECO:0000256" key="5">
    <source>
        <dbReference type="ARBA" id="ARBA00023157"/>
    </source>
</evidence>
<evidence type="ECO:0000256" key="6">
    <source>
        <dbReference type="SAM" id="MobiDB-lite"/>
    </source>
</evidence>
<comment type="subcellular location">
    <subcellularLocation>
        <location evidence="1">Secreted</location>
    </subcellularLocation>
</comment>
<evidence type="ECO:0000313" key="8">
    <source>
        <dbReference type="EMBL" id="KAF4074997.1"/>
    </source>
</evidence>
<dbReference type="PROSITE" id="PS00984">
    <property type="entry name" value="UROTENSIN_II"/>
    <property type="match status" value="1"/>
</dbReference>
<protein>
    <recommendedName>
        <fullName evidence="10">Urotensin II-related peptide</fullName>
    </recommendedName>
</protein>
<evidence type="ECO:0000256" key="1">
    <source>
        <dbReference type="ARBA" id="ARBA00004613"/>
    </source>
</evidence>
<proteinExistence type="inferred from homology"/>
<keyword evidence="4" id="KW-0372">Hormone</keyword>
<feature type="chain" id="PRO_5029663389" description="Urotensin II-related peptide" evidence="7">
    <location>
        <begin position="25"/>
        <end position="290"/>
    </location>
</feature>
<comment type="caution">
    <text evidence="8">The sequence shown here is derived from an EMBL/GenBank/DDBJ whole genome shotgun (WGS) entry which is preliminary data.</text>
</comment>
<feature type="compositionally biased region" description="Polar residues" evidence="6">
    <location>
        <begin position="212"/>
        <end position="221"/>
    </location>
</feature>
<feature type="compositionally biased region" description="Polar residues" evidence="6">
    <location>
        <begin position="162"/>
        <end position="180"/>
    </location>
</feature>
<keyword evidence="5" id="KW-1015">Disulfide bond</keyword>
<dbReference type="InterPro" id="IPR001483">
    <property type="entry name" value="Urotensin_II"/>
</dbReference>
<dbReference type="GO" id="GO:0005576">
    <property type="term" value="C:extracellular region"/>
    <property type="evidence" value="ECO:0007669"/>
    <property type="project" value="UniProtKB-SubCell"/>
</dbReference>
<accession>A0A7J5ZZ65</accession>
<evidence type="ECO:0000256" key="4">
    <source>
        <dbReference type="ARBA" id="ARBA00022702"/>
    </source>
</evidence>
<keyword evidence="7" id="KW-0732">Signal</keyword>
<evidence type="ECO:0000256" key="3">
    <source>
        <dbReference type="ARBA" id="ARBA00022525"/>
    </source>
</evidence>